<accession>A0AAD5XR08</accession>
<feature type="signal peptide" evidence="13">
    <location>
        <begin position="1"/>
        <end position="19"/>
    </location>
</feature>
<organism evidence="14 15">
    <name type="scientific">Geranomyces variabilis</name>
    <dbReference type="NCBI Taxonomy" id="109894"/>
    <lineage>
        <taxon>Eukaryota</taxon>
        <taxon>Fungi</taxon>
        <taxon>Fungi incertae sedis</taxon>
        <taxon>Chytridiomycota</taxon>
        <taxon>Chytridiomycota incertae sedis</taxon>
        <taxon>Chytridiomycetes</taxon>
        <taxon>Spizellomycetales</taxon>
        <taxon>Powellomycetaceae</taxon>
        <taxon>Geranomyces</taxon>
    </lineage>
</organism>
<dbReference type="Proteomes" id="UP001212152">
    <property type="component" value="Unassembled WGS sequence"/>
</dbReference>
<sequence>MPSFASLLFALAAATHASAHMMVSSPAVWGLVDELENPLGANDPNWLCHGKKYDPARPVLSLTPGGKLGLPITCGAASSHPENGKQICGNDPSAIHGGGGCILSIAPTHNPKAEDFIVISSVHDCPTLDFGTINFNLPDLPACTDCTCQWNWISDVAADESYSNCFSCSVNGKNGTISGGKHTPYYAVPGYPTKSPKPIYKTVFPDGAIPVNVTLAAAAATAVNVSSISTTNSTLSSSAIASRTTSLASAAARATAAPSSLSTAWTTSSTRAAGPRATSATGAQSSAGRTAAGLAAALAASVIGAAALAL</sequence>
<evidence type="ECO:0000256" key="2">
    <source>
        <dbReference type="ARBA" id="ARBA00004613"/>
    </source>
</evidence>
<evidence type="ECO:0000313" key="15">
    <source>
        <dbReference type="Proteomes" id="UP001212152"/>
    </source>
</evidence>
<evidence type="ECO:0000256" key="7">
    <source>
        <dbReference type="ARBA" id="ARBA00023008"/>
    </source>
</evidence>
<comment type="caution">
    <text evidence="14">The sequence shown here is derived from an EMBL/GenBank/DDBJ whole genome shotgun (WGS) entry which is preliminary data.</text>
</comment>
<keyword evidence="7" id="KW-0186">Copper</keyword>
<reference evidence="14" key="1">
    <citation type="submission" date="2020-05" db="EMBL/GenBank/DDBJ databases">
        <title>Phylogenomic resolution of chytrid fungi.</title>
        <authorList>
            <person name="Stajich J.E."/>
            <person name="Amses K."/>
            <person name="Simmons R."/>
            <person name="Seto K."/>
            <person name="Myers J."/>
            <person name="Bonds A."/>
            <person name="Quandt C.A."/>
            <person name="Barry K."/>
            <person name="Liu P."/>
            <person name="Grigoriev I."/>
            <person name="Longcore J.E."/>
            <person name="James T.Y."/>
        </authorList>
    </citation>
    <scope>NUCLEOTIDE SEQUENCE</scope>
    <source>
        <strain evidence="14">JEL0379</strain>
    </source>
</reference>
<comment type="similarity">
    <text evidence="11">Belongs to the polysaccharide monooxygenase AA14 family.</text>
</comment>
<evidence type="ECO:0000313" key="14">
    <source>
        <dbReference type="EMBL" id="KAJ3178081.1"/>
    </source>
</evidence>
<gene>
    <name evidence="14" type="ORF">HDU87_003866</name>
</gene>
<evidence type="ECO:0000256" key="4">
    <source>
        <dbReference type="ARBA" id="ARBA00022723"/>
    </source>
</evidence>
<evidence type="ECO:0000256" key="11">
    <source>
        <dbReference type="ARBA" id="ARBA00046340"/>
    </source>
</evidence>
<comment type="subcellular location">
    <subcellularLocation>
        <location evidence="2">Secreted</location>
    </subcellularLocation>
</comment>
<dbReference type="AlphaFoldDB" id="A0AAD5XR08"/>
<dbReference type="Gene3D" id="2.70.50.70">
    <property type="match status" value="1"/>
</dbReference>
<evidence type="ECO:0000256" key="10">
    <source>
        <dbReference type="ARBA" id="ARBA00023180"/>
    </source>
</evidence>
<keyword evidence="6" id="KW-0560">Oxidoreductase</keyword>
<evidence type="ECO:0000256" key="5">
    <source>
        <dbReference type="ARBA" id="ARBA00022729"/>
    </source>
</evidence>
<dbReference type="GO" id="GO:0004497">
    <property type="term" value="F:monooxygenase activity"/>
    <property type="evidence" value="ECO:0007669"/>
    <property type="project" value="UniProtKB-KW"/>
</dbReference>
<dbReference type="EMBL" id="JADGJQ010000029">
    <property type="protein sequence ID" value="KAJ3178081.1"/>
    <property type="molecule type" value="Genomic_DNA"/>
</dbReference>
<feature type="chain" id="PRO_5042236970" evidence="13">
    <location>
        <begin position="20"/>
        <end position="310"/>
    </location>
</feature>
<dbReference type="PANTHER" id="PTHR36182">
    <property type="entry name" value="PROTEIN, PUTATIVE (AFU_ORTHOLOGUE AFUA_6G10930)-RELATED"/>
    <property type="match status" value="1"/>
</dbReference>
<comment type="cofactor">
    <cofactor evidence="1">
        <name>Cu(2+)</name>
        <dbReference type="ChEBI" id="CHEBI:29036"/>
    </cofactor>
</comment>
<evidence type="ECO:0000256" key="13">
    <source>
        <dbReference type="SAM" id="SignalP"/>
    </source>
</evidence>
<keyword evidence="15" id="KW-1185">Reference proteome</keyword>
<keyword evidence="9" id="KW-1015">Disulfide bond</keyword>
<dbReference type="GO" id="GO:0005576">
    <property type="term" value="C:extracellular region"/>
    <property type="evidence" value="ECO:0007669"/>
    <property type="project" value="UniProtKB-SubCell"/>
</dbReference>
<evidence type="ECO:0000256" key="1">
    <source>
        <dbReference type="ARBA" id="ARBA00001973"/>
    </source>
</evidence>
<name>A0AAD5XR08_9FUNG</name>
<keyword evidence="4" id="KW-0479">Metal-binding</keyword>
<protein>
    <submittedName>
        <fullName evidence="14">Uncharacterized protein</fullName>
    </submittedName>
</protein>
<dbReference type="InterPro" id="IPR054497">
    <property type="entry name" value="LPMO_AA14"/>
</dbReference>
<evidence type="ECO:0000256" key="9">
    <source>
        <dbReference type="ARBA" id="ARBA00023157"/>
    </source>
</evidence>
<evidence type="ECO:0000256" key="8">
    <source>
        <dbReference type="ARBA" id="ARBA00023033"/>
    </source>
</evidence>
<evidence type="ECO:0000256" key="12">
    <source>
        <dbReference type="SAM" id="MobiDB-lite"/>
    </source>
</evidence>
<dbReference type="PANTHER" id="PTHR36182:SF2">
    <property type="entry name" value="LYTIC POLYSACCHARIDE MONOOXYGENASE"/>
    <property type="match status" value="1"/>
</dbReference>
<dbReference type="GO" id="GO:0046872">
    <property type="term" value="F:metal ion binding"/>
    <property type="evidence" value="ECO:0007669"/>
    <property type="project" value="UniProtKB-KW"/>
</dbReference>
<evidence type="ECO:0000256" key="6">
    <source>
        <dbReference type="ARBA" id="ARBA00023002"/>
    </source>
</evidence>
<feature type="region of interest" description="Disordered" evidence="12">
    <location>
        <begin position="265"/>
        <end position="285"/>
    </location>
</feature>
<dbReference type="Pfam" id="PF22810">
    <property type="entry name" value="LPMO_AA14"/>
    <property type="match status" value="1"/>
</dbReference>
<keyword evidence="5 13" id="KW-0732">Signal</keyword>
<proteinExistence type="inferred from homology"/>
<evidence type="ECO:0000256" key="3">
    <source>
        <dbReference type="ARBA" id="ARBA00022525"/>
    </source>
</evidence>
<keyword evidence="3" id="KW-0964">Secreted</keyword>
<keyword evidence="10" id="KW-0325">Glycoprotein</keyword>
<keyword evidence="8" id="KW-0503">Monooxygenase</keyword>